<accession>A0A2I0WQD3</accession>
<dbReference type="Proteomes" id="UP000233837">
    <property type="component" value="Unassembled WGS sequence"/>
</dbReference>
<proteinExistence type="predicted"/>
<keyword evidence="2" id="KW-1185">Reference proteome</keyword>
<evidence type="ECO:0000313" key="1">
    <source>
        <dbReference type="EMBL" id="PKU77874.1"/>
    </source>
</evidence>
<evidence type="ECO:0000313" key="2">
    <source>
        <dbReference type="Proteomes" id="UP000233837"/>
    </source>
</evidence>
<protein>
    <submittedName>
        <fullName evidence="1">Uncharacterized protein</fullName>
    </submittedName>
</protein>
<reference evidence="1 2" key="1">
    <citation type="journal article" date="2016" name="Sci. Rep.">
        <title>The Dendrobium catenatum Lindl. genome sequence provides insights into polysaccharide synthase, floral development and adaptive evolution.</title>
        <authorList>
            <person name="Zhang G.Q."/>
            <person name="Xu Q."/>
            <person name="Bian C."/>
            <person name="Tsai W.C."/>
            <person name="Yeh C.M."/>
            <person name="Liu K.W."/>
            <person name="Yoshida K."/>
            <person name="Zhang L.S."/>
            <person name="Chang S.B."/>
            <person name="Chen F."/>
            <person name="Shi Y."/>
            <person name="Su Y.Y."/>
            <person name="Zhang Y.Q."/>
            <person name="Chen L.J."/>
            <person name="Yin Y."/>
            <person name="Lin M."/>
            <person name="Huang H."/>
            <person name="Deng H."/>
            <person name="Wang Z.W."/>
            <person name="Zhu S.L."/>
            <person name="Zhao X."/>
            <person name="Deng C."/>
            <person name="Niu S.C."/>
            <person name="Huang J."/>
            <person name="Wang M."/>
            <person name="Liu G.H."/>
            <person name="Yang H.J."/>
            <person name="Xiao X.J."/>
            <person name="Hsiao Y.Y."/>
            <person name="Wu W.L."/>
            <person name="Chen Y.Y."/>
            <person name="Mitsuda N."/>
            <person name="Ohme-Takagi M."/>
            <person name="Luo Y.B."/>
            <person name="Van de Peer Y."/>
            <person name="Liu Z.J."/>
        </authorList>
    </citation>
    <scope>NUCLEOTIDE SEQUENCE [LARGE SCALE GENOMIC DNA]</scope>
    <source>
        <tissue evidence="1">The whole plant</tissue>
    </source>
</reference>
<gene>
    <name evidence="1" type="ORF">MA16_Dca005706</name>
</gene>
<reference evidence="1 2" key="2">
    <citation type="journal article" date="2017" name="Nature">
        <title>The Apostasia genome and the evolution of orchids.</title>
        <authorList>
            <person name="Zhang G.Q."/>
            <person name="Liu K.W."/>
            <person name="Li Z."/>
            <person name="Lohaus R."/>
            <person name="Hsiao Y.Y."/>
            <person name="Niu S.C."/>
            <person name="Wang J.Y."/>
            <person name="Lin Y.C."/>
            <person name="Xu Q."/>
            <person name="Chen L.J."/>
            <person name="Yoshida K."/>
            <person name="Fujiwara S."/>
            <person name="Wang Z.W."/>
            <person name="Zhang Y.Q."/>
            <person name="Mitsuda N."/>
            <person name="Wang M."/>
            <person name="Liu G.H."/>
            <person name="Pecoraro L."/>
            <person name="Huang H.X."/>
            <person name="Xiao X.J."/>
            <person name="Lin M."/>
            <person name="Wu X.Y."/>
            <person name="Wu W.L."/>
            <person name="Chen Y.Y."/>
            <person name="Chang S.B."/>
            <person name="Sakamoto S."/>
            <person name="Ohme-Takagi M."/>
            <person name="Yagi M."/>
            <person name="Zeng S.J."/>
            <person name="Shen C.Y."/>
            <person name="Yeh C.M."/>
            <person name="Luo Y.B."/>
            <person name="Tsai W.C."/>
            <person name="Van de Peer Y."/>
            <person name="Liu Z.J."/>
        </authorList>
    </citation>
    <scope>NUCLEOTIDE SEQUENCE [LARGE SCALE GENOMIC DNA]</scope>
    <source>
        <tissue evidence="1">The whole plant</tissue>
    </source>
</reference>
<dbReference type="EMBL" id="KZ502486">
    <property type="protein sequence ID" value="PKU77874.1"/>
    <property type="molecule type" value="Genomic_DNA"/>
</dbReference>
<name>A0A2I0WQD3_9ASPA</name>
<sequence>MNQGRFYQTSDWDVKRFMLAKLILLYFGKIMRIKKNVLSAWNQDGKLMM</sequence>
<organism evidence="1 2">
    <name type="scientific">Dendrobium catenatum</name>
    <dbReference type="NCBI Taxonomy" id="906689"/>
    <lineage>
        <taxon>Eukaryota</taxon>
        <taxon>Viridiplantae</taxon>
        <taxon>Streptophyta</taxon>
        <taxon>Embryophyta</taxon>
        <taxon>Tracheophyta</taxon>
        <taxon>Spermatophyta</taxon>
        <taxon>Magnoliopsida</taxon>
        <taxon>Liliopsida</taxon>
        <taxon>Asparagales</taxon>
        <taxon>Orchidaceae</taxon>
        <taxon>Epidendroideae</taxon>
        <taxon>Malaxideae</taxon>
        <taxon>Dendrobiinae</taxon>
        <taxon>Dendrobium</taxon>
    </lineage>
</organism>
<dbReference type="AlphaFoldDB" id="A0A2I0WQD3"/>